<protein>
    <submittedName>
        <fullName evidence="2">Uncharacterized protein</fullName>
    </submittedName>
</protein>
<organism evidence="2 3">
    <name type="scientific">Symbiodinium natans</name>
    <dbReference type="NCBI Taxonomy" id="878477"/>
    <lineage>
        <taxon>Eukaryota</taxon>
        <taxon>Sar</taxon>
        <taxon>Alveolata</taxon>
        <taxon>Dinophyceae</taxon>
        <taxon>Suessiales</taxon>
        <taxon>Symbiodiniaceae</taxon>
        <taxon>Symbiodinium</taxon>
    </lineage>
</organism>
<evidence type="ECO:0000313" key="3">
    <source>
        <dbReference type="Proteomes" id="UP000604046"/>
    </source>
</evidence>
<proteinExistence type="predicted"/>
<dbReference type="OrthoDB" id="406742at2759"/>
<accession>A0A812PVK3</accession>
<keyword evidence="3" id="KW-1185">Reference proteome</keyword>
<reference evidence="2" key="1">
    <citation type="submission" date="2021-02" db="EMBL/GenBank/DDBJ databases">
        <authorList>
            <person name="Dougan E. K."/>
            <person name="Rhodes N."/>
            <person name="Thang M."/>
            <person name="Chan C."/>
        </authorList>
    </citation>
    <scope>NUCLEOTIDE SEQUENCE</scope>
</reference>
<feature type="chain" id="PRO_5032840258" evidence="1">
    <location>
        <begin position="25"/>
        <end position="756"/>
    </location>
</feature>
<keyword evidence="1" id="KW-0732">Signal</keyword>
<dbReference type="AlphaFoldDB" id="A0A812PVK3"/>
<feature type="signal peptide" evidence="1">
    <location>
        <begin position="1"/>
        <end position="24"/>
    </location>
</feature>
<name>A0A812PVK3_9DINO</name>
<evidence type="ECO:0000256" key="1">
    <source>
        <dbReference type="SAM" id="SignalP"/>
    </source>
</evidence>
<dbReference type="EMBL" id="CAJNDS010002217">
    <property type="protein sequence ID" value="CAE7378525.1"/>
    <property type="molecule type" value="Genomic_DNA"/>
</dbReference>
<sequence length="756" mass="86912">MGRAGGPRLLLHVLAAAVCTDALGGTKDSTRMRDLLQLWEQEARAHVDDVVVPDFLSCSFDTEWEEARLEMIASLQHVPQDLPRFPETLAELPQYPWLEKLFSMAKIVQEDTVVNRQEGQWYLAGDFHGIPALALQPKHLQPETKSCFFGYINMFYVVAWWYALDQDVNEAILYLQLISQLLKKGQLDWTEHSGWPITSWSVYVNIHRLLSGMPFTPLPADPMPVNPMSHLVPAVWPMPGSRHYTAKQTKQSISVFYIAMHVIPFNDFLTFLDEWWQPAGGPDATPVKIYSNYMGFVRCCPGVGQACSSKDVEAAMPMQTDWRIPYCCRDEKLYDLIGVPRLHDHSLGQWEGAYSNHRTEHWSEVKAKFAAEYYDWLDSHVDLFLCGHPLFWCTLFEDLLRANQKKSMIAVYDQPPFFLVPEDGEDDFADRLKAFADPEFRNAAVVGFAPFFSRQFEWLLGRKIPHSRPIALVVKEVWQPLRPDSVLFSTSIDGEATGIFFRYADENVITDPSGLQLKFLEWGLGAQTKNVEHRRGLTYETPKSELAQLRCVVVTPYDFAHFKLPEFKAMGMPVFMHSQLWKWTTRWSQLIARPAGHNASLFAANRWQPPQVCYTQLQKQEDLPMPTLPESFYRDPWGSLSDQSLCANALSKWDDHQGPFGRSPFQLFTIDRRDLQPLDGTLFWSQWSEMSLLPYTIYFDSAAHLIALLRKLPLQALMDVSRAQRHWHRQESYQVIEFWRGLTAALIAGDAASFKE</sequence>
<dbReference type="Proteomes" id="UP000604046">
    <property type="component" value="Unassembled WGS sequence"/>
</dbReference>
<gene>
    <name evidence="2" type="ORF">SNAT2548_LOCUS20670</name>
</gene>
<comment type="caution">
    <text evidence="2">The sequence shown here is derived from an EMBL/GenBank/DDBJ whole genome shotgun (WGS) entry which is preliminary data.</text>
</comment>
<evidence type="ECO:0000313" key="2">
    <source>
        <dbReference type="EMBL" id="CAE7378525.1"/>
    </source>
</evidence>